<evidence type="ECO:0000256" key="1">
    <source>
        <dbReference type="SAM" id="MobiDB-lite"/>
    </source>
</evidence>
<feature type="compositionally biased region" description="Low complexity" evidence="1">
    <location>
        <begin position="267"/>
        <end position="277"/>
    </location>
</feature>
<name>A0A4P9YNT0_ROZAC</name>
<protein>
    <submittedName>
        <fullName evidence="2">Uncharacterized protein</fullName>
    </submittedName>
</protein>
<dbReference type="EMBL" id="ML004959">
    <property type="protein sequence ID" value="RKP21393.1"/>
    <property type="molecule type" value="Genomic_DNA"/>
</dbReference>
<dbReference type="InterPro" id="IPR049733">
    <property type="entry name" value="CCDC61_N"/>
</dbReference>
<evidence type="ECO:0000313" key="3">
    <source>
        <dbReference type="Proteomes" id="UP000281549"/>
    </source>
</evidence>
<feature type="compositionally biased region" description="Basic residues" evidence="1">
    <location>
        <begin position="251"/>
        <end position="266"/>
    </location>
</feature>
<evidence type="ECO:0000313" key="2">
    <source>
        <dbReference type="EMBL" id="RKP21393.1"/>
    </source>
</evidence>
<gene>
    <name evidence="2" type="ORF">ROZALSC1DRAFT_20557</name>
</gene>
<feature type="region of interest" description="Disordered" evidence="1">
    <location>
        <begin position="251"/>
        <end position="278"/>
    </location>
</feature>
<sequence>MWEIEETFENLILRDIPYRICMRANSNKIYIQLLDKFTGDLFSNELNAEYIEEMTKKTGNYKKFNLFVDMVASAIHRKVIYIETHIGKNSTVGFDLLNPSDIETLKGTKRSSINTDLDRLKKYLVLNYAVAYDRYHYFQNGFRVHYPLPLILNEEENCQKENIFPGSPNFRKEPTIKETLRTLRKEYQQLEYEYQLTDYKDYAEHEIGVLKNELRQLKVLRAKEKEYISIIKEKDNNIGRLIAELDDSKSHGKKRISAATNPRKRSSSLSSLKSTSSDRINQQILLPETRLRRPSPMARFDPTQYIREKERKGFNATSKEVFLSGVETVNFVHQKHGFYE</sequence>
<reference evidence="3" key="1">
    <citation type="journal article" date="2018" name="Nat. Microbiol.">
        <title>Leveraging single-cell genomics to expand the fungal tree of life.</title>
        <authorList>
            <person name="Ahrendt S.R."/>
            <person name="Quandt C.A."/>
            <person name="Ciobanu D."/>
            <person name="Clum A."/>
            <person name="Salamov A."/>
            <person name="Andreopoulos B."/>
            <person name="Cheng J.F."/>
            <person name="Woyke T."/>
            <person name="Pelin A."/>
            <person name="Henrissat B."/>
            <person name="Reynolds N.K."/>
            <person name="Benny G.L."/>
            <person name="Smith M.E."/>
            <person name="James T.Y."/>
            <person name="Grigoriev I.V."/>
        </authorList>
    </citation>
    <scope>NUCLEOTIDE SEQUENCE [LARGE SCALE GENOMIC DNA]</scope>
    <source>
        <strain evidence="3">CSF55</strain>
    </source>
</reference>
<dbReference type="CDD" id="cd22284">
    <property type="entry name" value="HD_CCDC61_N"/>
    <property type="match status" value="1"/>
</dbReference>
<dbReference type="AlphaFoldDB" id="A0A4P9YNT0"/>
<dbReference type="Proteomes" id="UP000281549">
    <property type="component" value="Unassembled WGS sequence"/>
</dbReference>
<accession>A0A4P9YNT0</accession>
<organism evidence="2 3">
    <name type="scientific">Rozella allomycis (strain CSF55)</name>
    <dbReference type="NCBI Taxonomy" id="988480"/>
    <lineage>
        <taxon>Eukaryota</taxon>
        <taxon>Fungi</taxon>
        <taxon>Fungi incertae sedis</taxon>
        <taxon>Cryptomycota</taxon>
        <taxon>Cryptomycota incertae sedis</taxon>
        <taxon>Rozella</taxon>
    </lineage>
</organism>
<proteinExistence type="predicted"/>